<evidence type="ECO:0000256" key="5">
    <source>
        <dbReference type="ARBA" id="ARBA00022935"/>
    </source>
</evidence>
<evidence type="ECO:0000313" key="11">
    <source>
        <dbReference type="EMBL" id="CCO93706.1"/>
    </source>
</evidence>
<comment type="catalytic activity">
    <reaction evidence="7 9">
        <text>L-ribulose + ATP = L-ribulose 5-phosphate + ADP + H(+)</text>
        <dbReference type="Rhea" id="RHEA:22072"/>
        <dbReference type="ChEBI" id="CHEBI:15378"/>
        <dbReference type="ChEBI" id="CHEBI:16880"/>
        <dbReference type="ChEBI" id="CHEBI:30616"/>
        <dbReference type="ChEBI" id="CHEBI:58226"/>
        <dbReference type="ChEBI" id="CHEBI:456216"/>
        <dbReference type="EC" id="2.7.1.16"/>
    </reaction>
</comment>
<keyword evidence="2 7" id="KW-0547">Nucleotide-binding</keyword>
<evidence type="ECO:0000259" key="10">
    <source>
        <dbReference type="Pfam" id="PF02782"/>
    </source>
</evidence>
<evidence type="ECO:0000256" key="9">
    <source>
        <dbReference type="RuleBase" id="RU003455"/>
    </source>
</evidence>
<dbReference type="InterPro" id="IPR005929">
    <property type="entry name" value="Ribulokinase"/>
</dbReference>
<accession>A0A831A2N7</accession>
<evidence type="ECO:0000256" key="6">
    <source>
        <dbReference type="ARBA" id="ARBA00023277"/>
    </source>
</evidence>
<dbReference type="Proteomes" id="UP000013111">
    <property type="component" value="Unassembled WGS sequence"/>
</dbReference>
<evidence type="ECO:0000256" key="2">
    <source>
        <dbReference type="ARBA" id="ARBA00022741"/>
    </source>
</evidence>
<keyword evidence="1 7" id="KW-0808">Transferase</keyword>
<feature type="domain" description="Carbohydrate kinase FGGY C-terminal" evidence="10">
    <location>
        <begin position="301"/>
        <end position="512"/>
    </location>
</feature>
<dbReference type="NCBIfam" id="NF003154">
    <property type="entry name" value="PRK04123.1"/>
    <property type="match status" value="1"/>
</dbReference>
<sequence length="571" mass="62393">MHKAWRITMYKGAITLGVDFGSDSVRVLAVECTSGRELHKQVVAYPRWQAGRYCVPARNQFRHHPQDYIDALEQAIHDVVTQLTPQQRLEVVGIGVDSTGSTPAPIDREGRVLALRPEFTDNPNAMFVLWKDHTAIEEAEAITRLCHSGEFKDYSRFIGGVYSSEWFWAKILHISRVDAAVRDAAVSWVELCDWVPALLSGTTAPDALHRGRCAAGHKSLWHPSWQGLPAARFLNALDPALTHNLDYPLFTETRTADLPVGQLSAEWAARLGLPGKVVISGGAFDCHMGAVGAGARPCTLVKVIGTSTCDIMIADAQRVAGRAINGICGQVDGSVLPGMIGLEAGQSAFGDMYAWFSRLLSWPLVQAARRQPALRHQFEHISQTLLEDLTAAWVASPQLDHLPLVLDWFNGRRTPFANQRLKGVIAGVDLGTDAPALFGGFIAATAFGARAIMECFEQQDLPVQRILALGGIARKSPTIMQVCCDVMDRPLDIVASDECCALGAAIFAAVAAGVYPDIPAAQTQMASPLAQTLQPDPERVLRFRPLYQRYLDWCQTAEPLFAPDLISIDEE</sequence>
<dbReference type="SUPFAM" id="SSF53067">
    <property type="entry name" value="Actin-like ATPase domain"/>
    <property type="match status" value="2"/>
</dbReference>
<dbReference type="PANTHER" id="PTHR43435:SF4">
    <property type="entry name" value="FGGY CARBOHYDRATE KINASE DOMAIN-CONTAINING PROTEIN"/>
    <property type="match status" value="1"/>
</dbReference>
<comment type="similarity">
    <text evidence="7 9">Belongs to the ribulokinase family.</text>
</comment>
<name>A0A831A2N7_ERWAM</name>
<dbReference type="EC" id="2.7.1.16" evidence="7 8"/>
<protein>
    <recommendedName>
        <fullName evidence="7 8">Ribulokinase</fullName>
        <ecNumber evidence="7 8">2.7.1.16</ecNumber>
    </recommendedName>
</protein>
<gene>
    <name evidence="7 11" type="primary">araB</name>
    <name evidence="11" type="ORF">BN437_1776</name>
</gene>
<keyword evidence="4 7" id="KW-0067">ATP-binding</keyword>
<comment type="pathway">
    <text evidence="7 9">Carbohydrate degradation; L-arabinose degradation via L-ribulose; D-xylulose 5-phosphate from L-arabinose (bacterial route): step 2/3.</text>
</comment>
<dbReference type="AlphaFoldDB" id="A0A831A2N7"/>
<evidence type="ECO:0000256" key="3">
    <source>
        <dbReference type="ARBA" id="ARBA00022777"/>
    </source>
</evidence>
<dbReference type="UniPathway" id="UPA00145">
    <property type="reaction ID" value="UER00566"/>
</dbReference>
<evidence type="ECO:0000256" key="4">
    <source>
        <dbReference type="ARBA" id="ARBA00022840"/>
    </source>
</evidence>
<evidence type="ECO:0000256" key="8">
    <source>
        <dbReference type="NCBIfam" id="TIGR01234"/>
    </source>
</evidence>
<dbReference type="PANTHER" id="PTHR43435">
    <property type="entry name" value="RIBULOKINASE"/>
    <property type="match status" value="1"/>
</dbReference>
<reference evidence="11 12" key="2">
    <citation type="submission" date="2013-04" db="EMBL/GenBank/DDBJ databases">
        <title>Comparative genomics of 12 strains of Erwinia amylovora identifies a pan-genome with a large conserved core and provides insights into host specificity.</title>
        <authorList>
            <person name="Mann R.A."/>
            <person name="Smits T.H.M."/>
            <person name="Buehlmann A."/>
            <person name="Blom J."/>
            <person name="Goesmann A."/>
            <person name="Frey J.E."/>
            <person name="Plummer K.M."/>
            <person name="Beer S.V."/>
            <person name="Luck J."/>
            <person name="Duffy B."/>
            <person name="Rodoni B."/>
        </authorList>
    </citation>
    <scope>NUCLEOTIDE SEQUENCE [LARGE SCALE GENOMIC DNA]</scope>
    <source>
        <strain evidence="12">CFBP 1232</strain>
    </source>
</reference>
<organism evidence="11 12">
    <name type="scientific">Erwinia amylovora NBRC 12687 = CFBP 1232</name>
    <dbReference type="NCBI Taxonomy" id="1219359"/>
    <lineage>
        <taxon>Bacteria</taxon>
        <taxon>Pseudomonadati</taxon>
        <taxon>Pseudomonadota</taxon>
        <taxon>Gammaproteobacteria</taxon>
        <taxon>Enterobacterales</taxon>
        <taxon>Erwiniaceae</taxon>
        <taxon>Erwinia</taxon>
    </lineage>
</organism>
<proteinExistence type="inferred from homology"/>
<dbReference type="Gene3D" id="1.20.58.2240">
    <property type="match status" value="1"/>
</dbReference>
<keyword evidence="5 7" id="KW-0054">Arabinose catabolism</keyword>
<dbReference type="HAMAP" id="MF_00520">
    <property type="entry name" value="Ribulokinase"/>
    <property type="match status" value="1"/>
</dbReference>
<evidence type="ECO:0000256" key="7">
    <source>
        <dbReference type="HAMAP-Rule" id="MF_00520"/>
    </source>
</evidence>
<evidence type="ECO:0000313" key="12">
    <source>
        <dbReference type="Proteomes" id="UP000013111"/>
    </source>
</evidence>
<reference evidence="11 12" key="1">
    <citation type="submission" date="2012-11" db="EMBL/GenBank/DDBJ databases">
        <authorList>
            <person name="Linke B."/>
        </authorList>
    </citation>
    <scope>NUCLEOTIDE SEQUENCE [LARGE SCALE GENOMIC DNA]</scope>
    <source>
        <strain evidence="12">CFBP 1232</strain>
    </source>
</reference>
<dbReference type="CDD" id="cd07781">
    <property type="entry name" value="ASKHA_NBD_FGGY_L-RBK"/>
    <property type="match status" value="1"/>
</dbReference>
<dbReference type="EMBL" id="CAPB01000015">
    <property type="protein sequence ID" value="CCO93706.1"/>
    <property type="molecule type" value="Genomic_DNA"/>
</dbReference>
<dbReference type="Gene3D" id="3.30.420.40">
    <property type="match status" value="1"/>
</dbReference>
<dbReference type="NCBIfam" id="TIGR01234">
    <property type="entry name" value="L-ribulokinase"/>
    <property type="match status" value="1"/>
</dbReference>
<dbReference type="Pfam" id="PF02782">
    <property type="entry name" value="FGGY_C"/>
    <property type="match status" value="1"/>
</dbReference>
<evidence type="ECO:0000256" key="1">
    <source>
        <dbReference type="ARBA" id="ARBA00022679"/>
    </source>
</evidence>
<dbReference type="InterPro" id="IPR043129">
    <property type="entry name" value="ATPase_NBD"/>
</dbReference>
<dbReference type="GO" id="GO:0005524">
    <property type="term" value="F:ATP binding"/>
    <property type="evidence" value="ECO:0007669"/>
    <property type="project" value="UniProtKB-UniRule"/>
</dbReference>
<dbReference type="GO" id="GO:0005737">
    <property type="term" value="C:cytoplasm"/>
    <property type="evidence" value="ECO:0007669"/>
    <property type="project" value="TreeGrafter"/>
</dbReference>
<keyword evidence="3 7" id="KW-0418">Kinase</keyword>
<dbReference type="GO" id="GO:0019569">
    <property type="term" value="P:L-arabinose catabolic process to D-xylulose 5-phosphate"/>
    <property type="evidence" value="ECO:0007669"/>
    <property type="project" value="UniProtKB-UniRule"/>
</dbReference>
<dbReference type="InterPro" id="IPR018485">
    <property type="entry name" value="FGGY_C"/>
</dbReference>
<dbReference type="GO" id="GO:0019150">
    <property type="term" value="F:D-ribulokinase activity"/>
    <property type="evidence" value="ECO:0007669"/>
    <property type="project" value="TreeGrafter"/>
</dbReference>
<comment type="caution">
    <text evidence="11">The sequence shown here is derived from an EMBL/GenBank/DDBJ whole genome shotgun (WGS) entry which is preliminary data.</text>
</comment>
<comment type="catalytic activity">
    <reaction evidence="7">
        <text>D-ribulose + ATP = D-ribulose 5-phosphate + ADP + H(+)</text>
        <dbReference type="Rhea" id="RHEA:17601"/>
        <dbReference type="ChEBI" id="CHEBI:15378"/>
        <dbReference type="ChEBI" id="CHEBI:17173"/>
        <dbReference type="ChEBI" id="CHEBI:30616"/>
        <dbReference type="ChEBI" id="CHEBI:58121"/>
        <dbReference type="ChEBI" id="CHEBI:456216"/>
        <dbReference type="EC" id="2.7.1.16"/>
    </reaction>
</comment>
<dbReference type="GO" id="GO:0008741">
    <property type="term" value="F:ribulokinase activity"/>
    <property type="evidence" value="ECO:0007669"/>
    <property type="project" value="UniProtKB-UniRule"/>
</dbReference>
<keyword evidence="6 7" id="KW-0119">Carbohydrate metabolism</keyword>